<gene>
    <name evidence="2" type="ORF">HNR02_003962</name>
</gene>
<organism evidence="2 3">
    <name type="scientific">Amycolatopsis endophytica</name>
    <dbReference type="NCBI Taxonomy" id="860233"/>
    <lineage>
        <taxon>Bacteria</taxon>
        <taxon>Bacillati</taxon>
        <taxon>Actinomycetota</taxon>
        <taxon>Actinomycetes</taxon>
        <taxon>Pseudonocardiales</taxon>
        <taxon>Pseudonocardiaceae</taxon>
        <taxon>Amycolatopsis</taxon>
    </lineage>
</organism>
<evidence type="ECO:0000313" key="3">
    <source>
        <dbReference type="Proteomes" id="UP000549616"/>
    </source>
</evidence>
<name>A0A853B6D5_9PSEU</name>
<dbReference type="PANTHER" id="PTHR39335:SF1">
    <property type="entry name" value="BLL4220 PROTEIN"/>
    <property type="match status" value="1"/>
</dbReference>
<dbReference type="Pfam" id="PF03640">
    <property type="entry name" value="Lipoprotein_15"/>
    <property type="match status" value="2"/>
</dbReference>
<dbReference type="RefSeq" id="WP_179774635.1">
    <property type="nucleotide sequence ID" value="NZ_JACCFK010000001.1"/>
</dbReference>
<reference evidence="2 3" key="1">
    <citation type="submission" date="2020-07" db="EMBL/GenBank/DDBJ databases">
        <title>Sequencing the genomes of 1000 actinobacteria strains.</title>
        <authorList>
            <person name="Klenk H.-P."/>
        </authorList>
    </citation>
    <scope>NUCLEOTIDE SEQUENCE [LARGE SCALE GENOMIC DNA]</scope>
    <source>
        <strain evidence="2 3">DSM 104006</strain>
    </source>
</reference>
<dbReference type="Proteomes" id="UP000549616">
    <property type="component" value="Unassembled WGS sequence"/>
</dbReference>
<dbReference type="EMBL" id="JACCFK010000001">
    <property type="protein sequence ID" value="NYI90639.1"/>
    <property type="molecule type" value="Genomic_DNA"/>
</dbReference>
<dbReference type="InterPro" id="IPR005297">
    <property type="entry name" value="Lipoprotein_repeat"/>
</dbReference>
<evidence type="ECO:0000313" key="2">
    <source>
        <dbReference type="EMBL" id="NYI90639.1"/>
    </source>
</evidence>
<proteinExistence type="predicted"/>
<dbReference type="PANTHER" id="PTHR39335">
    <property type="entry name" value="BLL4220 PROTEIN"/>
    <property type="match status" value="1"/>
</dbReference>
<accession>A0A853B6D5</accession>
<feature type="chain" id="PRO_5038504070" evidence="1">
    <location>
        <begin position="22"/>
        <end position="170"/>
    </location>
</feature>
<dbReference type="PROSITE" id="PS51257">
    <property type="entry name" value="PROKAR_LIPOPROTEIN"/>
    <property type="match status" value="1"/>
</dbReference>
<feature type="signal peptide" evidence="1">
    <location>
        <begin position="1"/>
        <end position="21"/>
    </location>
</feature>
<comment type="caution">
    <text evidence="2">The sequence shown here is derived from an EMBL/GenBank/DDBJ whole genome shotgun (WGS) entry which is preliminary data.</text>
</comment>
<dbReference type="GO" id="GO:0043448">
    <property type="term" value="P:alkane catabolic process"/>
    <property type="evidence" value="ECO:0007669"/>
    <property type="project" value="TreeGrafter"/>
</dbReference>
<sequence>MPRPPALTPLAAVAALVVLTACDTGSPAPLPPRSMSAPEAAPALNAVRAFDLGQIVVDGAGLTLYRYDKDDADPPRSACDSACTRAWQPVPAAAARQLHGIDPALAGSMTRSDGTDQVTLAGFPLYRYRADEMPGETGGLGAGGAWFPVTPDGNTVRVTADPGQSDAFGP</sequence>
<dbReference type="AlphaFoldDB" id="A0A853B6D5"/>
<evidence type="ECO:0000256" key="1">
    <source>
        <dbReference type="SAM" id="SignalP"/>
    </source>
</evidence>
<protein>
    <submittedName>
        <fullName evidence="2">Putative lipoprotein with Yx(FWY)xxD motif</fullName>
    </submittedName>
</protein>
<keyword evidence="2" id="KW-0449">Lipoprotein</keyword>
<keyword evidence="1" id="KW-0732">Signal</keyword>
<keyword evidence="3" id="KW-1185">Reference proteome</keyword>